<keyword evidence="5 9" id="KW-0378">Hydrolase</keyword>
<reference evidence="11" key="1">
    <citation type="journal article" date="2019" name="Int. J. Syst. Evol. Microbiol.">
        <title>The Global Catalogue of Microorganisms (GCM) 10K type strain sequencing project: providing services to taxonomists for standard genome sequencing and annotation.</title>
        <authorList>
            <consortium name="The Broad Institute Genomics Platform"/>
            <consortium name="The Broad Institute Genome Sequencing Center for Infectious Disease"/>
            <person name="Wu L."/>
            <person name="Ma J."/>
        </authorList>
    </citation>
    <scope>NUCLEOTIDE SEQUENCE [LARGE SCALE GENOMIC DNA]</scope>
    <source>
        <strain evidence="11">KCTC 23984</strain>
    </source>
</reference>
<dbReference type="Proteomes" id="UP001597641">
    <property type="component" value="Unassembled WGS sequence"/>
</dbReference>
<comment type="PTM">
    <text evidence="9">Cleaved by autocatalysis into a large and a small subunit.</text>
</comment>
<dbReference type="SUPFAM" id="SSF56235">
    <property type="entry name" value="N-terminal nucleophile aminohydrolases (Ntn hydrolases)"/>
    <property type="match status" value="1"/>
</dbReference>
<dbReference type="EC" id="3.4.19.13" evidence="9"/>
<evidence type="ECO:0000256" key="1">
    <source>
        <dbReference type="ARBA" id="ARBA00001049"/>
    </source>
</evidence>
<dbReference type="PRINTS" id="PR01210">
    <property type="entry name" value="GGTRANSPTASE"/>
</dbReference>
<dbReference type="PANTHER" id="PTHR43199:SF1">
    <property type="entry name" value="GLUTATHIONE HYDROLASE PROENZYME"/>
    <property type="match status" value="1"/>
</dbReference>
<keyword evidence="4 9" id="KW-0808">Transferase</keyword>
<comment type="subunit">
    <text evidence="9">This enzyme consists of two polypeptide chains, which are synthesized in precursor form from a single polypeptide.</text>
</comment>
<keyword evidence="6 9" id="KW-0865">Zymogen</keyword>
<comment type="caution">
    <text evidence="10">The sequence shown here is derived from an EMBL/GenBank/DDBJ whole genome shotgun (WGS) entry which is preliminary data.</text>
</comment>
<evidence type="ECO:0000313" key="10">
    <source>
        <dbReference type="EMBL" id="MFD3002045.1"/>
    </source>
</evidence>
<keyword evidence="11" id="KW-1185">Reference proteome</keyword>
<dbReference type="Pfam" id="PF01019">
    <property type="entry name" value="G_glu_transpept"/>
    <property type="match status" value="1"/>
</dbReference>
<sequence length="529" mass="57142">MVVSAHPEASRIGVEVLKKGGNAYDAAIATQFALAVAFPVAGNIGGGGFLVYRQNNGETGSLDYREKAPGAATETIYQDTAGNVVEGLSTDGHLAAGVPGTVDGMVKLHERLGSLPWAELVQPAIDLATKGVVLTEKEASGLNRSKDSFMKLNKHVPYLVQEEVWKAGDTLRHPDLARTLIRIRDKGREGFYSGKTADLIVQEMQRGNGIISHQDLESYAAQWRKPIIGDYKNYKVISMGPPSSGGIALLQLLQMIEPYNLSKYGWQSTESVQLMTEAERRVYADRATFLGDPDFVQVPIQELLDADYLKERMANVSLAKATPSAAIKAGEIPVYESEQTTHFSIVDQFGNAASITTTLNGGYGSKVMVEGAGFLLNNEMDDFSAKPGVPNMFGLIGGKANAIAPGKRMLSAMTPTILEKDGKLYMVVGTPGGSTIITSVFQAILNVVEHNMTMQQAVAAPRFHHQWLPDEIQHEAEAISPEVRTQLINKGYKLQQRAPYGRIDAILVLPDGKLEGGADPRGDDLAVGF</sequence>
<comment type="catalytic activity">
    <reaction evidence="8 9">
        <text>an N-terminal (5-L-glutamyl)-[peptide] + an alpha-amino acid = 5-L-glutamyl amino acid + an N-terminal L-alpha-aminoacyl-[peptide]</text>
        <dbReference type="Rhea" id="RHEA:23904"/>
        <dbReference type="Rhea" id="RHEA-COMP:9780"/>
        <dbReference type="Rhea" id="RHEA-COMP:9795"/>
        <dbReference type="ChEBI" id="CHEBI:77644"/>
        <dbReference type="ChEBI" id="CHEBI:78597"/>
        <dbReference type="ChEBI" id="CHEBI:78599"/>
        <dbReference type="ChEBI" id="CHEBI:78608"/>
        <dbReference type="EC" id="2.3.2.2"/>
    </reaction>
</comment>
<dbReference type="InterPro" id="IPR000101">
    <property type="entry name" value="GGT_peptidase"/>
</dbReference>
<keyword evidence="7 9" id="KW-0012">Acyltransferase</keyword>
<dbReference type="Gene3D" id="3.60.20.40">
    <property type="match status" value="1"/>
</dbReference>
<evidence type="ECO:0000256" key="5">
    <source>
        <dbReference type="ARBA" id="ARBA00022801"/>
    </source>
</evidence>
<dbReference type="InterPro" id="IPR043137">
    <property type="entry name" value="GGT_ssub_C"/>
</dbReference>
<comment type="catalytic activity">
    <reaction evidence="2 9">
        <text>glutathione + H2O = L-cysteinylglycine + L-glutamate</text>
        <dbReference type="Rhea" id="RHEA:28807"/>
        <dbReference type="ChEBI" id="CHEBI:15377"/>
        <dbReference type="ChEBI" id="CHEBI:29985"/>
        <dbReference type="ChEBI" id="CHEBI:57925"/>
        <dbReference type="ChEBI" id="CHEBI:61694"/>
        <dbReference type="EC" id="3.4.19.13"/>
    </reaction>
</comment>
<evidence type="ECO:0000256" key="3">
    <source>
        <dbReference type="ARBA" id="ARBA00009381"/>
    </source>
</evidence>
<gene>
    <name evidence="10" type="primary">ggt</name>
    <name evidence="10" type="ORF">ACFS7Z_16860</name>
</gene>
<dbReference type="InterPro" id="IPR051792">
    <property type="entry name" value="GGT_bact"/>
</dbReference>
<organism evidence="10 11">
    <name type="scientific">Pontibacter toksunensis</name>
    <dbReference type="NCBI Taxonomy" id="1332631"/>
    <lineage>
        <taxon>Bacteria</taxon>
        <taxon>Pseudomonadati</taxon>
        <taxon>Bacteroidota</taxon>
        <taxon>Cytophagia</taxon>
        <taxon>Cytophagales</taxon>
        <taxon>Hymenobacteraceae</taxon>
        <taxon>Pontibacter</taxon>
    </lineage>
</organism>
<accession>A0ABW6BWA0</accession>
<evidence type="ECO:0000256" key="9">
    <source>
        <dbReference type="RuleBase" id="RU368036"/>
    </source>
</evidence>
<dbReference type="InterPro" id="IPR029055">
    <property type="entry name" value="Ntn_hydrolases_N"/>
</dbReference>
<dbReference type="RefSeq" id="WP_377487229.1">
    <property type="nucleotide sequence ID" value="NZ_JBHUOX010000013.1"/>
</dbReference>
<protein>
    <recommendedName>
        <fullName evidence="9">Glutathione hydrolase proenzyme</fullName>
        <ecNumber evidence="9">2.3.2.2</ecNumber>
        <ecNumber evidence="9">3.4.19.13</ecNumber>
    </recommendedName>
    <component>
        <recommendedName>
            <fullName evidence="9">Glutathione hydrolase large chain</fullName>
        </recommendedName>
    </component>
    <component>
        <recommendedName>
            <fullName evidence="9">Glutathione hydrolase small chain</fullName>
        </recommendedName>
    </component>
</protein>
<comment type="catalytic activity">
    <reaction evidence="1 9">
        <text>an S-substituted glutathione + H2O = an S-substituted L-cysteinylglycine + L-glutamate</text>
        <dbReference type="Rhea" id="RHEA:59468"/>
        <dbReference type="ChEBI" id="CHEBI:15377"/>
        <dbReference type="ChEBI" id="CHEBI:29985"/>
        <dbReference type="ChEBI" id="CHEBI:90779"/>
        <dbReference type="ChEBI" id="CHEBI:143103"/>
        <dbReference type="EC" id="3.4.19.13"/>
    </reaction>
</comment>
<dbReference type="InterPro" id="IPR043138">
    <property type="entry name" value="GGT_lsub"/>
</dbReference>
<keyword evidence="9" id="KW-0317">Glutathione biosynthesis</keyword>
<dbReference type="NCBIfam" id="TIGR00066">
    <property type="entry name" value="g_glut_trans"/>
    <property type="match status" value="1"/>
</dbReference>
<evidence type="ECO:0000256" key="2">
    <source>
        <dbReference type="ARBA" id="ARBA00001089"/>
    </source>
</evidence>
<evidence type="ECO:0000256" key="7">
    <source>
        <dbReference type="ARBA" id="ARBA00023315"/>
    </source>
</evidence>
<proteinExistence type="inferred from homology"/>
<dbReference type="EC" id="2.3.2.2" evidence="9"/>
<evidence type="ECO:0000313" key="11">
    <source>
        <dbReference type="Proteomes" id="UP001597641"/>
    </source>
</evidence>
<comment type="pathway">
    <text evidence="9">Sulfur metabolism; glutathione metabolism.</text>
</comment>
<evidence type="ECO:0000256" key="8">
    <source>
        <dbReference type="ARBA" id="ARBA00047417"/>
    </source>
</evidence>
<dbReference type="EMBL" id="JBHUOX010000013">
    <property type="protein sequence ID" value="MFD3002045.1"/>
    <property type="molecule type" value="Genomic_DNA"/>
</dbReference>
<dbReference type="GO" id="GO:0103068">
    <property type="term" value="F:leukotriene C4 gamma-glutamyl transferase activity"/>
    <property type="evidence" value="ECO:0007669"/>
    <property type="project" value="UniProtKB-EC"/>
</dbReference>
<evidence type="ECO:0000256" key="6">
    <source>
        <dbReference type="ARBA" id="ARBA00023145"/>
    </source>
</evidence>
<evidence type="ECO:0000256" key="4">
    <source>
        <dbReference type="ARBA" id="ARBA00022679"/>
    </source>
</evidence>
<comment type="similarity">
    <text evidence="3 9">Belongs to the gamma-glutamyltransferase family.</text>
</comment>
<dbReference type="PANTHER" id="PTHR43199">
    <property type="entry name" value="GLUTATHIONE HYDROLASE"/>
    <property type="match status" value="1"/>
</dbReference>
<dbReference type="Gene3D" id="1.10.246.130">
    <property type="match status" value="1"/>
</dbReference>
<name>A0ABW6BWA0_9BACT</name>